<dbReference type="Proteomes" id="UP001189429">
    <property type="component" value="Unassembled WGS sequence"/>
</dbReference>
<feature type="compositionally biased region" description="Low complexity" evidence="1">
    <location>
        <begin position="384"/>
        <end position="402"/>
    </location>
</feature>
<accession>A0ABN9T8M4</accession>
<comment type="caution">
    <text evidence="2">The sequence shown here is derived from an EMBL/GenBank/DDBJ whole genome shotgun (WGS) entry which is preliminary data.</text>
</comment>
<feature type="region of interest" description="Disordered" evidence="1">
    <location>
        <begin position="359"/>
        <end position="407"/>
    </location>
</feature>
<dbReference type="EMBL" id="CAUYUJ010014438">
    <property type="protein sequence ID" value="CAK0841219.1"/>
    <property type="molecule type" value="Genomic_DNA"/>
</dbReference>
<keyword evidence="3" id="KW-1185">Reference proteome</keyword>
<gene>
    <name evidence="2" type="ORF">PCOR1329_LOCUS36487</name>
</gene>
<evidence type="ECO:0000313" key="3">
    <source>
        <dbReference type="Proteomes" id="UP001189429"/>
    </source>
</evidence>
<evidence type="ECO:0000313" key="2">
    <source>
        <dbReference type="EMBL" id="CAK0841219.1"/>
    </source>
</evidence>
<sequence>MTIRQEFRRLLGGCGPDQVKVDEPGDACRARHCSSKEILGDPLQREISEVEALEALLASVEDCAVGVLSALGSLQLATRPLQERLQAMARGGAPLAEELAQALLACSGQLLAGAPHLEATRGHAAEARGRLAAAEEAIAARREAYCEKGRCDALYAELRLPEARFTLEEKQARMRERHLAGRSFEQQTEEAAGRIEGVLSQRRATTALVLSDLCCAFGAMFEGSIGGGPAETAAGLPRRRAQPKPKPSRRAAAVSTGPPSTRALGSGVPDLLSAWARLVPPLQSVLARARGRGAGHAEGAPSGADAPEAVRPWLAEARLLEETEPAASYYCRVHAVAVLAREKTAGRSTAASEELLLSSSAPRPRGRAMGTSRGGPAPCRPSQTAFSRRPSRATAAAQTRTRWAQRRRWRGRPCTWRPCRSCPRAARWRPATTRGWRTRGRGRSTSAGAPPPPRGPPRAGGAPRLLPRQRRRRGRRRRWGGGLHRGRRRRRRQGALGASARRRGGRVEQQQDGVAAWPSSRGLR</sequence>
<feature type="region of interest" description="Disordered" evidence="1">
    <location>
        <begin position="427"/>
        <end position="524"/>
    </location>
</feature>
<feature type="compositionally biased region" description="Basic residues" evidence="1">
    <location>
        <begin position="237"/>
        <end position="249"/>
    </location>
</feature>
<name>A0ABN9T8M4_9DINO</name>
<evidence type="ECO:0000256" key="1">
    <source>
        <dbReference type="SAM" id="MobiDB-lite"/>
    </source>
</evidence>
<reference evidence="2" key="1">
    <citation type="submission" date="2023-10" db="EMBL/GenBank/DDBJ databases">
        <authorList>
            <person name="Chen Y."/>
            <person name="Shah S."/>
            <person name="Dougan E. K."/>
            <person name="Thang M."/>
            <person name="Chan C."/>
        </authorList>
    </citation>
    <scope>NUCLEOTIDE SEQUENCE [LARGE SCALE GENOMIC DNA]</scope>
</reference>
<organism evidence="2 3">
    <name type="scientific">Prorocentrum cordatum</name>
    <dbReference type="NCBI Taxonomy" id="2364126"/>
    <lineage>
        <taxon>Eukaryota</taxon>
        <taxon>Sar</taxon>
        <taxon>Alveolata</taxon>
        <taxon>Dinophyceae</taxon>
        <taxon>Prorocentrales</taxon>
        <taxon>Prorocentraceae</taxon>
        <taxon>Prorocentrum</taxon>
    </lineage>
</organism>
<protein>
    <submittedName>
        <fullName evidence="2">Uncharacterized protein</fullName>
    </submittedName>
</protein>
<proteinExistence type="predicted"/>
<feature type="region of interest" description="Disordered" evidence="1">
    <location>
        <begin position="228"/>
        <end position="265"/>
    </location>
</feature>
<feature type="compositionally biased region" description="Basic residues" evidence="1">
    <location>
        <begin position="467"/>
        <end position="493"/>
    </location>
</feature>
<feature type="compositionally biased region" description="Low complexity" evidence="1">
    <location>
        <begin position="457"/>
        <end position="466"/>
    </location>
</feature>